<keyword evidence="1" id="KW-0694">RNA-binding</keyword>
<dbReference type="Pfam" id="PF00076">
    <property type="entry name" value="RRM_1"/>
    <property type="match status" value="1"/>
</dbReference>
<evidence type="ECO:0000259" key="2">
    <source>
        <dbReference type="PROSITE" id="PS50102"/>
    </source>
</evidence>
<dbReference type="SMART" id="SM00360">
    <property type="entry name" value="RRM"/>
    <property type="match status" value="1"/>
</dbReference>
<dbReference type="EMBL" id="JASJQH010000174">
    <property type="protein sequence ID" value="KAK9766240.1"/>
    <property type="molecule type" value="Genomic_DNA"/>
</dbReference>
<dbReference type="PANTHER" id="PTHR47330:SF1">
    <property type="entry name" value="POLY(U)-BINDING-SPLICING FACTOR PUF60"/>
    <property type="match status" value="1"/>
</dbReference>
<protein>
    <recommendedName>
        <fullName evidence="2">RRM domain-containing protein</fullName>
    </recommendedName>
</protein>
<dbReference type="InterPro" id="IPR012677">
    <property type="entry name" value="Nucleotide-bd_a/b_plait_sf"/>
</dbReference>
<dbReference type="PANTHER" id="PTHR47330">
    <property type="entry name" value="POLY(U)-BINDING-SPLICING FACTOR PUF60-B-RELATED"/>
    <property type="match status" value="1"/>
</dbReference>
<dbReference type="InterPro" id="IPR003954">
    <property type="entry name" value="RRM_euk-type"/>
</dbReference>
<dbReference type="InterPro" id="IPR051974">
    <property type="entry name" value="PUF60_regulator"/>
</dbReference>
<evidence type="ECO:0000256" key="1">
    <source>
        <dbReference type="PROSITE-ProRule" id="PRU00176"/>
    </source>
</evidence>
<keyword evidence="4" id="KW-1185">Reference proteome</keyword>
<dbReference type="InterPro" id="IPR035979">
    <property type="entry name" value="RBD_domain_sf"/>
</dbReference>
<dbReference type="SMART" id="SM00361">
    <property type="entry name" value="RRM_1"/>
    <property type="match status" value="1"/>
</dbReference>
<accession>A0ABR2WXR8</accession>
<name>A0ABR2WXR8_9FUNG</name>
<evidence type="ECO:0000313" key="3">
    <source>
        <dbReference type="EMBL" id="KAK9766240.1"/>
    </source>
</evidence>
<evidence type="ECO:0000313" key="4">
    <source>
        <dbReference type="Proteomes" id="UP001479436"/>
    </source>
</evidence>
<feature type="non-terminal residue" evidence="3">
    <location>
        <position position="1"/>
    </location>
</feature>
<feature type="domain" description="RRM" evidence="2">
    <location>
        <begin position="32"/>
        <end position="110"/>
    </location>
</feature>
<proteinExistence type="predicted"/>
<reference evidence="3 4" key="1">
    <citation type="submission" date="2023-04" db="EMBL/GenBank/DDBJ databases">
        <title>Genome of Basidiobolus ranarum AG-B5.</title>
        <authorList>
            <person name="Stajich J.E."/>
            <person name="Carter-House D."/>
            <person name="Gryganskyi A."/>
        </authorList>
    </citation>
    <scope>NUCLEOTIDE SEQUENCE [LARGE SCALE GENOMIC DNA]</scope>
    <source>
        <strain evidence="3 4">AG-B5</strain>
    </source>
</reference>
<dbReference type="Proteomes" id="UP001479436">
    <property type="component" value="Unassembled WGS sequence"/>
</dbReference>
<sequence>VDSEAREENGSISGSQSYAIMPKLARSDELSPVIMIKTAVTVSEVDDELKTEFSEECSKFGSVVKVLVQPEDETPSADVRIFVQFSDGAAADQAKLGLNGRWFGGKQIQVISYEFRTFQAGNYLI</sequence>
<organism evidence="3 4">
    <name type="scientific">Basidiobolus ranarum</name>
    <dbReference type="NCBI Taxonomy" id="34480"/>
    <lineage>
        <taxon>Eukaryota</taxon>
        <taxon>Fungi</taxon>
        <taxon>Fungi incertae sedis</taxon>
        <taxon>Zoopagomycota</taxon>
        <taxon>Entomophthoromycotina</taxon>
        <taxon>Basidiobolomycetes</taxon>
        <taxon>Basidiobolales</taxon>
        <taxon>Basidiobolaceae</taxon>
        <taxon>Basidiobolus</taxon>
    </lineage>
</organism>
<gene>
    <name evidence="3" type="ORF">K7432_004808</name>
</gene>
<dbReference type="CDD" id="cd12374">
    <property type="entry name" value="RRM_UHM_SPF45_PUF60"/>
    <property type="match status" value="1"/>
</dbReference>
<dbReference type="PROSITE" id="PS50102">
    <property type="entry name" value="RRM"/>
    <property type="match status" value="1"/>
</dbReference>
<dbReference type="Gene3D" id="3.30.70.330">
    <property type="match status" value="1"/>
</dbReference>
<dbReference type="SUPFAM" id="SSF54928">
    <property type="entry name" value="RNA-binding domain, RBD"/>
    <property type="match status" value="1"/>
</dbReference>
<comment type="caution">
    <text evidence="3">The sequence shown here is derived from an EMBL/GenBank/DDBJ whole genome shotgun (WGS) entry which is preliminary data.</text>
</comment>
<dbReference type="InterPro" id="IPR000504">
    <property type="entry name" value="RRM_dom"/>
</dbReference>